<dbReference type="SUPFAM" id="SSF46579">
    <property type="entry name" value="Prefoldin"/>
    <property type="match status" value="1"/>
</dbReference>
<protein>
    <recommendedName>
        <fullName evidence="6">Bone marrow stromal antigen 2</fullName>
    </recommendedName>
</protein>
<keyword evidence="3" id="KW-1133">Transmembrane helix</keyword>
<keyword evidence="5" id="KW-1185">Reference proteome</keyword>
<accession>A0AA35LNZ2</accession>
<keyword evidence="3" id="KW-0812">Transmembrane</keyword>
<name>A0AA35LNZ2_9SAUR</name>
<feature type="region of interest" description="Disordered" evidence="2">
    <location>
        <begin position="1"/>
        <end position="22"/>
    </location>
</feature>
<evidence type="ECO:0008006" key="6">
    <source>
        <dbReference type="Google" id="ProtNLM"/>
    </source>
</evidence>
<keyword evidence="3" id="KW-0472">Membrane</keyword>
<organism evidence="4 5">
    <name type="scientific">Podarcis lilfordi</name>
    <name type="common">Lilford's wall lizard</name>
    <dbReference type="NCBI Taxonomy" id="74358"/>
    <lineage>
        <taxon>Eukaryota</taxon>
        <taxon>Metazoa</taxon>
        <taxon>Chordata</taxon>
        <taxon>Craniata</taxon>
        <taxon>Vertebrata</taxon>
        <taxon>Euteleostomi</taxon>
        <taxon>Lepidosauria</taxon>
        <taxon>Squamata</taxon>
        <taxon>Bifurcata</taxon>
        <taxon>Unidentata</taxon>
        <taxon>Episquamata</taxon>
        <taxon>Laterata</taxon>
        <taxon>Lacertibaenia</taxon>
        <taxon>Lacertidae</taxon>
        <taxon>Podarcis</taxon>
    </lineage>
</organism>
<feature type="transmembrane region" description="Helical" evidence="3">
    <location>
        <begin position="28"/>
        <end position="50"/>
    </location>
</feature>
<reference evidence="4" key="1">
    <citation type="submission" date="2022-12" db="EMBL/GenBank/DDBJ databases">
        <authorList>
            <person name="Alioto T."/>
            <person name="Alioto T."/>
            <person name="Gomez Garrido J."/>
        </authorList>
    </citation>
    <scope>NUCLEOTIDE SEQUENCE</scope>
</reference>
<gene>
    <name evidence="4" type="ORF">PODLI_1B015557</name>
</gene>
<proteinExistence type="predicted"/>
<evidence type="ECO:0000256" key="2">
    <source>
        <dbReference type="SAM" id="MobiDB-lite"/>
    </source>
</evidence>
<evidence type="ECO:0000313" key="4">
    <source>
        <dbReference type="EMBL" id="CAI5799154.1"/>
    </source>
</evidence>
<feature type="transmembrane region" description="Helical" evidence="3">
    <location>
        <begin position="175"/>
        <end position="194"/>
    </location>
</feature>
<feature type="coiled-coil region" evidence="1">
    <location>
        <begin position="109"/>
        <end position="164"/>
    </location>
</feature>
<evidence type="ECO:0000256" key="1">
    <source>
        <dbReference type="SAM" id="Coils"/>
    </source>
</evidence>
<dbReference type="EMBL" id="OX395144">
    <property type="protein sequence ID" value="CAI5799154.1"/>
    <property type="molecule type" value="Genomic_DNA"/>
</dbReference>
<evidence type="ECO:0000313" key="5">
    <source>
        <dbReference type="Proteomes" id="UP001178461"/>
    </source>
</evidence>
<dbReference type="Proteomes" id="UP001178461">
    <property type="component" value="Chromosome 18"/>
</dbReference>
<sequence length="198" mass="22435">MGGEVSYKRCPQSPTEMSKKPSSPKWKLWVTVCGLAVTLVLFFTFLALYIEERTECESRCYNHTSSAEDKMTGSDALRAQLAAVNQSLENTAQHWNSCKEEVQHLRKNTSVLEGTIEAKEEAYKRLQDKKNLLQNQLSQLNNSLENYKQQGNEKDKTIQRLKDQLNTRQTSSGMVLFPSFLIPSLLLFIAPGVLCSLL</sequence>
<dbReference type="AlphaFoldDB" id="A0AA35LNZ2"/>
<keyword evidence="1" id="KW-0175">Coiled coil</keyword>
<evidence type="ECO:0000256" key="3">
    <source>
        <dbReference type="SAM" id="Phobius"/>
    </source>
</evidence>
<dbReference type="Gene3D" id="1.10.287.1490">
    <property type="match status" value="1"/>
</dbReference>